<dbReference type="InterPro" id="IPR005000">
    <property type="entry name" value="Aldolase/citrate-lyase_domain"/>
</dbReference>
<dbReference type="EMBL" id="CP036261">
    <property type="protein sequence ID" value="QDS87035.1"/>
    <property type="molecule type" value="Genomic_DNA"/>
</dbReference>
<dbReference type="KEGG" id="ruv:EC9_12110"/>
<gene>
    <name evidence="4" type="ORF">EC9_12110</name>
</gene>
<dbReference type="InterPro" id="IPR015813">
    <property type="entry name" value="Pyrv/PenolPyrv_kinase-like_dom"/>
</dbReference>
<dbReference type="AlphaFoldDB" id="A0A517LWN7"/>
<dbReference type="Pfam" id="PF03328">
    <property type="entry name" value="HpcH_HpaI"/>
    <property type="match status" value="1"/>
</dbReference>
<dbReference type="GO" id="GO:0046872">
    <property type="term" value="F:metal ion binding"/>
    <property type="evidence" value="ECO:0007669"/>
    <property type="project" value="UniProtKB-KW"/>
</dbReference>
<evidence type="ECO:0000259" key="3">
    <source>
        <dbReference type="Pfam" id="PF03328"/>
    </source>
</evidence>
<sequence>MVDLEINGKVKRQGHLDTVISRHAIDDVGKLRSVLSTSELMVRVNPIHADSRTEIDRCVDLGADRIMLPMFTTASEVAQFLKLVGGRTKTCLLLETPASVVRLESILEVPGVEEIHIGLNDLHLGFGLSFMFELVSGGVIDLCSRAINARSIKFGFGGIARLGTGVLPSDLILSEHSRIGSSQVILSRDFQNIFVDAKTPQDAERALRREINKIRNHLAQLKDDYNSHRDNREILSRIVHEYVRQRADIKQAA</sequence>
<keyword evidence="1" id="KW-0479">Metal-binding</keyword>
<dbReference type="InterPro" id="IPR040442">
    <property type="entry name" value="Pyrv_kinase-like_dom_sf"/>
</dbReference>
<organism evidence="4 5">
    <name type="scientific">Rosistilla ulvae</name>
    <dbReference type="NCBI Taxonomy" id="1930277"/>
    <lineage>
        <taxon>Bacteria</taxon>
        <taxon>Pseudomonadati</taxon>
        <taxon>Planctomycetota</taxon>
        <taxon>Planctomycetia</taxon>
        <taxon>Pirellulales</taxon>
        <taxon>Pirellulaceae</taxon>
        <taxon>Rosistilla</taxon>
    </lineage>
</organism>
<evidence type="ECO:0000256" key="1">
    <source>
        <dbReference type="ARBA" id="ARBA00022723"/>
    </source>
</evidence>
<accession>A0A517LWN7</accession>
<feature type="domain" description="HpcH/HpaI aldolase/citrate lyase" evidence="3">
    <location>
        <begin position="37"/>
        <end position="127"/>
    </location>
</feature>
<proteinExistence type="predicted"/>
<evidence type="ECO:0000313" key="5">
    <source>
        <dbReference type="Proteomes" id="UP000319557"/>
    </source>
</evidence>
<dbReference type="Proteomes" id="UP000319557">
    <property type="component" value="Chromosome"/>
</dbReference>
<protein>
    <submittedName>
        <fullName evidence="4">HpcH/HpaI aldolase/citrate lyase family protein</fullName>
    </submittedName>
</protein>
<name>A0A517LWN7_9BACT</name>
<dbReference type="Gene3D" id="3.20.20.60">
    <property type="entry name" value="Phosphoenolpyruvate-binding domains"/>
    <property type="match status" value="2"/>
</dbReference>
<dbReference type="GO" id="GO:0016829">
    <property type="term" value="F:lyase activity"/>
    <property type="evidence" value="ECO:0007669"/>
    <property type="project" value="UniProtKB-KW"/>
</dbReference>
<dbReference type="SUPFAM" id="SSF51621">
    <property type="entry name" value="Phosphoenolpyruvate/pyruvate domain"/>
    <property type="match status" value="1"/>
</dbReference>
<keyword evidence="5" id="KW-1185">Reference proteome</keyword>
<keyword evidence="4" id="KW-0456">Lyase</keyword>
<keyword evidence="2" id="KW-0175">Coiled coil</keyword>
<reference evidence="4 5" key="1">
    <citation type="submission" date="2019-02" db="EMBL/GenBank/DDBJ databases">
        <title>Deep-cultivation of Planctomycetes and their phenomic and genomic characterization uncovers novel biology.</title>
        <authorList>
            <person name="Wiegand S."/>
            <person name="Jogler M."/>
            <person name="Boedeker C."/>
            <person name="Pinto D."/>
            <person name="Vollmers J."/>
            <person name="Rivas-Marin E."/>
            <person name="Kohn T."/>
            <person name="Peeters S.H."/>
            <person name="Heuer A."/>
            <person name="Rast P."/>
            <person name="Oberbeckmann S."/>
            <person name="Bunk B."/>
            <person name="Jeske O."/>
            <person name="Meyerdierks A."/>
            <person name="Storesund J.E."/>
            <person name="Kallscheuer N."/>
            <person name="Luecker S."/>
            <person name="Lage O.M."/>
            <person name="Pohl T."/>
            <person name="Merkel B.J."/>
            <person name="Hornburger P."/>
            <person name="Mueller R.-W."/>
            <person name="Bruemmer F."/>
            <person name="Labrenz M."/>
            <person name="Spormann A.M."/>
            <person name="Op den Camp H."/>
            <person name="Overmann J."/>
            <person name="Amann R."/>
            <person name="Jetten M.S.M."/>
            <person name="Mascher T."/>
            <person name="Medema M.H."/>
            <person name="Devos D.P."/>
            <person name="Kaster A.-K."/>
            <person name="Ovreas L."/>
            <person name="Rohde M."/>
            <person name="Galperin M.Y."/>
            <person name="Jogler C."/>
        </authorList>
    </citation>
    <scope>NUCLEOTIDE SEQUENCE [LARGE SCALE GENOMIC DNA]</scope>
    <source>
        <strain evidence="4 5">EC9</strain>
    </source>
</reference>
<evidence type="ECO:0000313" key="4">
    <source>
        <dbReference type="EMBL" id="QDS87035.1"/>
    </source>
</evidence>
<evidence type="ECO:0000256" key="2">
    <source>
        <dbReference type="SAM" id="Coils"/>
    </source>
</evidence>
<feature type="coiled-coil region" evidence="2">
    <location>
        <begin position="204"/>
        <end position="238"/>
    </location>
</feature>